<evidence type="ECO:0000256" key="1">
    <source>
        <dbReference type="ARBA" id="ARBA00010554"/>
    </source>
</evidence>
<protein>
    <submittedName>
        <fullName evidence="2">DUF190 domain-containing protein</fullName>
    </submittedName>
</protein>
<evidence type="ECO:0000313" key="3">
    <source>
        <dbReference type="EMBL" id="MDX3022723.1"/>
    </source>
</evidence>
<accession>A0AAP6BAV9</accession>
<dbReference type="Pfam" id="PF02641">
    <property type="entry name" value="DUF190"/>
    <property type="match status" value="1"/>
</dbReference>
<dbReference type="PANTHER" id="PTHR35983">
    <property type="entry name" value="UPF0166 PROTEIN TM_0021"/>
    <property type="match status" value="1"/>
</dbReference>
<proteinExistence type="inferred from homology"/>
<dbReference type="Proteomes" id="UP001282288">
    <property type="component" value="Unassembled WGS sequence"/>
</dbReference>
<comment type="caution">
    <text evidence="2">The sequence shown here is derived from an EMBL/GenBank/DDBJ whole genome shotgun (WGS) entry which is preliminary data.</text>
</comment>
<organism evidence="2 5">
    <name type="scientific">Streptomyces acidiscabies</name>
    <dbReference type="NCBI Taxonomy" id="42234"/>
    <lineage>
        <taxon>Bacteria</taxon>
        <taxon>Bacillati</taxon>
        <taxon>Actinomycetota</taxon>
        <taxon>Actinomycetes</taxon>
        <taxon>Kitasatosporales</taxon>
        <taxon>Streptomycetaceae</taxon>
        <taxon>Streptomyces</taxon>
    </lineage>
</organism>
<name>A0AAP6BAV9_9ACTN</name>
<dbReference type="InterPro" id="IPR003793">
    <property type="entry name" value="UPF0166"/>
</dbReference>
<dbReference type="SUPFAM" id="SSF54913">
    <property type="entry name" value="GlnB-like"/>
    <property type="match status" value="1"/>
</dbReference>
<dbReference type="GeneID" id="69812857"/>
<dbReference type="AlphaFoldDB" id="A0AAP6BAV9"/>
<sequence>MTRLTGSALRLTVLIGESDTVNHRPLYAEIVHRAHAAGLAGASVFRGIEGFGASSRVHTTRLLSLSEDLPVAVVVVDAEERVRAFLPQLDGLVAEGLVTLEPCEVVTYTGRPDKSGEADKKGKKSL</sequence>
<evidence type="ECO:0000313" key="4">
    <source>
        <dbReference type="Proteomes" id="UP001272987"/>
    </source>
</evidence>
<evidence type="ECO:0000313" key="5">
    <source>
        <dbReference type="Proteomes" id="UP001282288"/>
    </source>
</evidence>
<dbReference type="RefSeq" id="WP_010352846.1">
    <property type="nucleotide sequence ID" value="NZ_BCMK01000003.1"/>
</dbReference>
<dbReference type="Proteomes" id="UP001272987">
    <property type="component" value="Unassembled WGS sequence"/>
</dbReference>
<comment type="similarity">
    <text evidence="1">Belongs to the UPF0166 family.</text>
</comment>
<keyword evidence="4" id="KW-1185">Reference proteome</keyword>
<dbReference type="InterPro" id="IPR011322">
    <property type="entry name" value="N-reg_PII-like_a/b"/>
</dbReference>
<evidence type="ECO:0000313" key="2">
    <source>
        <dbReference type="EMBL" id="MDX2961365.1"/>
    </source>
</evidence>
<dbReference type="Gene3D" id="3.30.70.120">
    <property type="match status" value="1"/>
</dbReference>
<dbReference type="InterPro" id="IPR015867">
    <property type="entry name" value="N-reg_PII/ATP_PRibTrfase_C"/>
</dbReference>
<dbReference type="PANTHER" id="PTHR35983:SF1">
    <property type="entry name" value="UPF0166 PROTEIN TM_0021"/>
    <property type="match status" value="1"/>
</dbReference>
<reference evidence="2 4" key="1">
    <citation type="journal article" date="2023" name="Microb. Genom.">
        <title>Mesoterricola silvestris gen. nov., sp. nov., Mesoterricola sediminis sp. nov., Geothrix oryzae sp. nov., Geothrix edaphica sp. nov., Geothrix rubra sp. nov., and Geothrix limicola sp. nov., six novel members of Acidobacteriota isolated from soils.</title>
        <authorList>
            <person name="Weisberg A.J."/>
            <person name="Pearce E."/>
            <person name="Kramer C.G."/>
            <person name="Chang J.H."/>
            <person name="Clarke C.R."/>
        </authorList>
    </citation>
    <scope>NUCLEOTIDE SEQUENCE</scope>
    <source>
        <strain evidence="3 4">NB05-1H</strain>
        <strain evidence="2">NRRL_B-16521</strain>
    </source>
</reference>
<dbReference type="EMBL" id="JARAWC010000011">
    <property type="protein sequence ID" value="MDX2961365.1"/>
    <property type="molecule type" value="Genomic_DNA"/>
</dbReference>
<dbReference type="EMBL" id="JARAWP010000022">
    <property type="protein sequence ID" value="MDX3022723.1"/>
    <property type="molecule type" value="Genomic_DNA"/>
</dbReference>
<gene>
    <name evidence="2" type="ORF">PV399_16795</name>
    <name evidence="3" type="ORF">PV666_33300</name>
</gene>